<dbReference type="InterPro" id="IPR018060">
    <property type="entry name" value="HTH_AraC"/>
</dbReference>
<dbReference type="GO" id="GO:0000160">
    <property type="term" value="P:phosphorelay signal transduction system"/>
    <property type="evidence" value="ECO:0007669"/>
    <property type="project" value="InterPro"/>
</dbReference>
<feature type="modified residue" description="4-aspartylphosphate" evidence="4">
    <location>
        <position position="1005"/>
    </location>
</feature>
<dbReference type="Pfam" id="PF00072">
    <property type="entry name" value="Response_reg"/>
    <property type="match status" value="1"/>
</dbReference>
<dbReference type="Gene3D" id="1.10.10.60">
    <property type="entry name" value="Homeodomain-like"/>
    <property type="match status" value="2"/>
</dbReference>
<dbReference type="PRINTS" id="PR00032">
    <property type="entry name" value="HTHARAC"/>
</dbReference>
<evidence type="ECO:0000256" key="4">
    <source>
        <dbReference type="PROSITE-ProRule" id="PRU00169"/>
    </source>
</evidence>
<dbReference type="InterPro" id="IPR011006">
    <property type="entry name" value="CheY-like_superfamily"/>
</dbReference>
<dbReference type="SMART" id="SM00448">
    <property type="entry name" value="REC"/>
    <property type="match status" value="1"/>
</dbReference>
<keyword evidence="3" id="KW-0804">Transcription</keyword>
<name>A0A8J4SDS3_9STRA</name>
<dbReference type="Gene3D" id="2.60.120.430">
    <property type="entry name" value="Galactose-binding lectin"/>
    <property type="match status" value="2"/>
</dbReference>
<dbReference type="Pfam" id="PF00395">
    <property type="entry name" value="SLH"/>
    <property type="match status" value="1"/>
</dbReference>
<dbReference type="InterPro" id="IPR018062">
    <property type="entry name" value="HTH_AraC-typ_CS"/>
</dbReference>
<dbReference type="PROSITE" id="PS00041">
    <property type="entry name" value="HTH_ARAC_FAMILY_1"/>
    <property type="match status" value="1"/>
</dbReference>
<dbReference type="PROSITE" id="PS01124">
    <property type="entry name" value="HTH_ARAC_FAMILY_2"/>
    <property type="match status" value="1"/>
</dbReference>
<keyword evidence="1" id="KW-0805">Transcription regulation</keyword>
<dbReference type="SMART" id="SM00342">
    <property type="entry name" value="HTH_ARAC"/>
    <property type="match status" value="1"/>
</dbReference>
<accession>A0A8J4SDS3</accession>
<dbReference type="PANTHER" id="PTHR43280">
    <property type="entry name" value="ARAC-FAMILY TRANSCRIPTIONAL REGULATOR"/>
    <property type="match status" value="1"/>
</dbReference>
<reference evidence="7" key="1">
    <citation type="journal article" date="2015" name="Genom Data">
        <title>Draft genome sequences of Phytophthora kernoviae and Phytophthora ramorum lineage EU2 from Scotland.</title>
        <authorList>
            <person name="Sambles C."/>
            <person name="Schlenzig A."/>
            <person name="O'Neill P."/>
            <person name="Grant M."/>
            <person name="Studholme D.J."/>
        </authorList>
    </citation>
    <scope>NUCLEOTIDE SEQUENCE</scope>
    <source>
        <strain evidence="7">00238/432</strain>
    </source>
</reference>
<feature type="domain" description="HTH araC/xylS-type" evidence="5">
    <location>
        <begin position="1388"/>
        <end position="1486"/>
    </location>
</feature>
<gene>
    <name evidence="7" type="ORF">G195_003900</name>
</gene>
<dbReference type="SUPFAM" id="SSF52172">
    <property type="entry name" value="CheY-like"/>
    <property type="match status" value="1"/>
</dbReference>
<dbReference type="InterPro" id="IPR009057">
    <property type="entry name" value="Homeodomain-like_sf"/>
</dbReference>
<evidence type="ECO:0000313" key="8">
    <source>
        <dbReference type="Proteomes" id="UP000702964"/>
    </source>
</evidence>
<dbReference type="PROSITE" id="PS50110">
    <property type="entry name" value="RESPONSE_REGULATORY"/>
    <property type="match status" value="1"/>
</dbReference>
<evidence type="ECO:0000313" key="7">
    <source>
        <dbReference type="EMBL" id="KAF4323095.1"/>
    </source>
</evidence>
<dbReference type="Gene3D" id="3.20.20.80">
    <property type="entry name" value="Glycosidases"/>
    <property type="match status" value="1"/>
</dbReference>
<feature type="domain" description="Response regulatory" evidence="6">
    <location>
        <begin position="955"/>
        <end position="1070"/>
    </location>
</feature>
<dbReference type="Pfam" id="PF17992">
    <property type="entry name" value="Agarase_CBM"/>
    <property type="match status" value="1"/>
</dbReference>
<evidence type="ECO:0000259" key="6">
    <source>
        <dbReference type="PROSITE" id="PS50110"/>
    </source>
</evidence>
<dbReference type="GO" id="GO:0043565">
    <property type="term" value="F:sequence-specific DNA binding"/>
    <property type="evidence" value="ECO:0007669"/>
    <property type="project" value="InterPro"/>
</dbReference>
<dbReference type="InterPro" id="IPR001789">
    <property type="entry name" value="Sig_transdc_resp-reg_receiver"/>
</dbReference>
<dbReference type="CDD" id="cd17536">
    <property type="entry name" value="REC_YesN-like"/>
    <property type="match status" value="1"/>
</dbReference>
<evidence type="ECO:0008006" key="9">
    <source>
        <dbReference type="Google" id="ProtNLM"/>
    </source>
</evidence>
<comment type="caution">
    <text evidence="7">The sequence shown here is derived from an EMBL/GenBank/DDBJ whole genome shotgun (WGS) entry which is preliminary data.</text>
</comment>
<dbReference type="Pfam" id="PF12833">
    <property type="entry name" value="HTH_18"/>
    <property type="match status" value="1"/>
</dbReference>
<dbReference type="SUPFAM" id="SSF46689">
    <property type="entry name" value="Homeodomain-like"/>
    <property type="match status" value="2"/>
</dbReference>
<keyword evidence="2" id="KW-0238">DNA-binding</keyword>
<dbReference type="InterPro" id="IPR017853">
    <property type="entry name" value="GH"/>
</dbReference>
<evidence type="ECO:0000256" key="1">
    <source>
        <dbReference type="ARBA" id="ARBA00023015"/>
    </source>
</evidence>
<evidence type="ECO:0000256" key="3">
    <source>
        <dbReference type="ARBA" id="ARBA00023163"/>
    </source>
</evidence>
<dbReference type="Gene3D" id="3.40.50.2300">
    <property type="match status" value="1"/>
</dbReference>
<dbReference type="GO" id="GO:0003700">
    <property type="term" value="F:DNA-binding transcription factor activity"/>
    <property type="evidence" value="ECO:0007669"/>
    <property type="project" value="InterPro"/>
</dbReference>
<sequence length="1491" mass="166255">MSSKHWADGTIQAWVQAGYVEAASEEVKNPNRHLSREDTAKLIETSIGWDAMDASRLSNVGAVAWAVQASQGKPIDYPGKGVTREETVILASALIGEEAAGDLELDRIFSDLDGMTAEGKKSLITVYEAGVFVGNGSKLRPQAKITFAELVTALDRVISYRYGFPRLDFENGVIPAFVISGDSAIEVVHNEATDSKALKVVYGAADFPTVKFTATTTWNFGSGKALSFEVTNPTDKDITFYLRMDDDKGADGVAHSTVSAAVAKASSTQKYFLSMGSESLDLGMRFLPSNPAGSQLGYGWGEKKLNSSHIVEFQLWQMNTKQESTLLFDNISVIGDPNTDLSYMDDLVDGYGQYTALDWESKVHTDRDFLADKEQEAAALAGFKPLETSKYGGWLNGPKLEATGHFRVAKHEGKWTLVDPEGYLFFSNGLDIVRLDDMNTWISGRENMFTELPSKDGELGEHYRYTTIVGAPPLGQTEGWLFNHYQANLERKYGKDYVNAWKDISVNRFKSWGFNSLGNWSDPTLFFGKGDEHGIAYVTNGWTHWGQHATIPSGGGWAPVADPFDPAFKASVNDMLDEQILAYGVEDDKYMIGVYIDNEIAWGNPANTGSKYTLISNIMGMDSSAKSSYAKRTMIDHLKAVYKNKIESLNSQWGTNFSSFDALGKPYQPAELSEGMLPDYSAMLSLLADEYFRIVDQAVSAKLPDTLYLGSRFAEWGTSEEVQKAAAKYVDVISFNVYKEDVEGENWMHLEELDMPAIIGEFSFASDDRGMFGTGPNADTSAVNQENRGEKYVHYMETVLNNPYFVGAHWFQYVDQPLLGRAWDGENYNLGFVDVADVPYEEMASAAKDVHARAYDIRFLGKGTGTGGGQPGKEWLMSFESNEDLSIVTAYKTAAVQYGASGATDGERAMKVSVGTLDADYSGVEIKPAAPWHLGGKPVMVADVTNPNALPIQIRANVTDKKGALRIIHKIRLSGLPVSVVADAGDGLKGLELMKTAKPDLIVTDINMPGMNGLEFIRHALELDARVKLVIVTGYDQFDYARQAIKYGVSNYLVKPLEDDELYATLMELLERREAEQQTDQMIQELKTVAETSQEASRQQALTQFLQEENFSETSSELNELAEHGAAFTAVVLQLEPFKVPHGSFGAGEEELLWFAIKNIVTERFLSNSIKGILVHHSLRRFELVYVLGLQKGQDIAGVTYTLEAISFGIRKYLKLGITIGVGPYQNQMDKVQESYKEAKQIARNAILHGGNRIYQAQGAANTGQGAQRKSFIGQEDVKLLEDWMGKWEKDKIHKWIERRLGAIVQEPTSSYVMVEWFCVDLYLFLNKYWITHATDSQWAIGELTDLQRELQQATAWNEIVERLKRLVTNMIGLLSKTNNLEGKEIMEAVRLYLEWHYAEPIQLAMIAERFYIHPNYFSKLFKEKYGESFVDFLNGLRMKEAARLLVETDMKIREISERVGFDDAAYFGSVFRKRFGETPGQYRDKSAPHA</sequence>
<dbReference type="InterPro" id="IPR001119">
    <property type="entry name" value="SLH_dom"/>
</dbReference>
<organism evidence="7 8">
    <name type="scientific">Phytophthora kernoviae 00238/432</name>
    <dbReference type="NCBI Taxonomy" id="1284355"/>
    <lineage>
        <taxon>Eukaryota</taxon>
        <taxon>Sar</taxon>
        <taxon>Stramenopiles</taxon>
        <taxon>Oomycota</taxon>
        <taxon>Peronosporomycetes</taxon>
        <taxon>Peronosporales</taxon>
        <taxon>Peronosporaceae</taxon>
        <taxon>Phytophthora</taxon>
    </lineage>
</organism>
<evidence type="ECO:0000259" key="5">
    <source>
        <dbReference type="PROSITE" id="PS01124"/>
    </source>
</evidence>
<dbReference type="EMBL" id="AOFI03000051">
    <property type="protein sequence ID" value="KAF4323095.1"/>
    <property type="molecule type" value="Genomic_DNA"/>
</dbReference>
<reference evidence="7" key="2">
    <citation type="submission" date="2020-02" db="EMBL/GenBank/DDBJ databases">
        <authorList>
            <person name="Studholme D.J."/>
        </authorList>
    </citation>
    <scope>NUCLEOTIDE SEQUENCE</scope>
    <source>
        <strain evidence="7">00238/432</strain>
    </source>
</reference>
<dbReference type="Proteomes" id="UP000702964">
    <property type="component" value="Unassembled WGS sequence"/>
</dbReference>
<dbReference type="PANTHER" id="PTHR43280:SF2">
    <property type="entry name" value="HTH-TYPE TRANSCRIPTIONAL REGULATOR EXSA"/>
    <property type="match status" value="1"/>
</dbReference>
<dbReference type="SUPFAM" id="SSF51445">
    <property type="entry name" value="(Trans)glycosidases"/>
    <property type="match status" value="1"/>
</dbReference>
<protein>
    <recommendedName>
        <fullName evidence="9">Response regulatory domain-containing protein</fullName>
    </recommendedName>
</protein>
<evidence type="ECO:0000256" key="2">
    <source>
        <dbReference type="ARBA" id="ARBA00023125"/>
    </source>
</evidence>
<dbReference type="InterPro" id="IPR040669">
    <property type="entry name" value="Agarase_CBM"/>
</dbReference>
<proteinExistence type="predicted"/>
<dbReference type="InterPro" id="IPR020449">
    <property type="entry name" value="Tscrpt_reg_AraC-type_HTH"/>
</dbReference>
<keyword evidence="4" id="KW-0597">Phosphoprotein</keyword>